<dbReference type="Gene3D" id="3.40.50.1820">
    <property type="entry name" value="alpha/beta hydrolase"/>
    <property type="match status" value="1"/>
</dbReference>
<organism evidence="5 6">
    <name type="scientific">[Torrubiella] hemipterigena</name>
    <dbReference type="NCBI Taxonomy" id="1531966"/>
    <lineage>
        <taxon>Eukaryota</taxon>
        <taxon>Fungi</taxon>
        <taxon>Dikarya</taxon>
        <taxon>Ascomycota</taxon>
        <taxon>Pezizomycotina</taxon>
        <taxon>Sordariomycetes</taxon>
        <taxon>Hypocreomycetidae</taxon>
        <taxon>Hypocreales</taxon>
        <taxon>Clavicipitaceae</taxon>
        <taxon>Clavicipitaceae incertae sedis</taxon>
        <taxon>'Torrubiella' clade</taxon>
    </lineage>
</organism>
<proteinExistence type="inferred from homology"/>
<dbReference type="HOGENOM" id="CLU_006586_10_7_1"/>
<feature type="chain" id="PRO_5005108661" description="Carboxylic ester hydrolase" evidence="3">
    <location>
        <begin position="25"/>
        <end position="546"/>
    </location>
</feature>
<sequence>MGASPRSALSWLVATAAFAPHALAIPKTTVDLGYTKYVGQELSNGITQWLGMRYAAAPVGKLRFTPPEDPPHTGTTEQANKHGNICLSTGQLKKQANHGEDCLFVDVQAPTNATVISKLPVFVYIHGGGFNTNSNPNVNASGLIPAADYDMVFVSFNYRVGPYGFISDGGNKITANNGLRDQRKVFEWVQKNIAKFGGDPKHVVIGGSSAGAESVTIHLTADNGKDRGLFIGATAESPSFALMLTEKEAEYQYRSFATRFGCVGKDSLSCLQSKTEDELQAQNYNIPFPGGNKPPGYMWTPLIDGEFVPDYTYNLLDQGKFIKVPVIYGDDQNGGTKFVPQSTATQAEGNMYMLDQYPFFTLELLEEMNSLYPNTNMSCTSGDKGCFWRETSNAYGESRYMCPAMAVGTAISGYGVRNSYQYLWNVEDPDEIAQGLGVPHTVEFGAIVGPEFSPDSKVPKSYYKGGINEKASSVVQKYWTNFIRSLNPNRAGRKCKTDQTVWERWSANSTKRMVFQTGGKTEMLDIGDELRERCAFWHRNAVALHV</sequence>
<accession>A0A0A1TRQ9</accession>
<feature type="signal peptide" evidence="3">
    <location>
        <begin position="1"/>
        <end position="24"/>
    </location>
</feature>
<protein>
    <recommendedName>
        <fullName evidence="3">Carboxylic ester hydrolase</fullName>
        <ecNumber evidence="3">3.1.1.-</ecNumber>
    </recommendedName>
</protein>
<reference evidence="5 6" key="1">
    <citation type="journal article" date="2015" name="Genome Announc.">
        <title>Draft Genome Sequence and Gene Annotation of the Entomopathogenic Fungus Verticillium hemipterigenum.</title>
        <authorList>
            <person name="Horn F."/>
            <person name="Habel A."/>
            <person name="Scharf D.H."/>
            <person name="Dworschak J."/>
            <person name="Brakhage A.A."/>
            <person name="Guthke R."/>
            <person name="Hertweck C."/>
            <person name="Linde J."/>
        </authorList>
    </citation>
    <scope>NUCLEOTIDE SEQUENCE [LARGE SCALE GENOMIC DNA]</scope>
</reference>
<dbReference type="AlphaFoldDB" id="A0A0A1TRQ9"/>
<dbReference type="OrthoDB" id="408631at2759"/>
<dbReference type="GO" id="GO:0016787">
    <property type="term" value="F:hydrolase activity"/>
    <property type="evidence" value="ECO:0007669"/>
    <property type="project" value="UniProtKB-KW"/>
</dbReference>
<dbReference type="STRING" id="1531966.A0A0A1TRQ9"/>
<feature type="domain" description="Carboxylesterase type B" evidence="4">
    <location>
        <begin position="42"/>
        <end position="537"/>
    </location>
</feature>
<evidence type="ECO:0000256" key="1">
    <source>
        <dbReference type="ARBA" id="ARBA00005964"/>
    </source>
</evidence>
<evidence type="ECO:0000313" key="5">
    <source>
        <dbReference type="EMBL" id="CEJ94855.1"/>
    </source>
</evidence>
<dbReference type="ESTHER" id="9hypo-a0a0a1trq9">
    <property type="family name" value="Fungal_carboxylesterase_lipase"/>
</dbReference>
<dbReference type="Proteomes" id="UP000039046">
    <property type="component" value="Unassembled WGS sequence"/>
</dbReference>
<dbReference type="InterPro" id="IPR019826">
    <property type="entry name" value="Carboxylesterase_B_AS"/>
</dbReference>
<dbReference type="InterPro" id="IPR029058">
    <property type="entry name" value="AB_hydrolase_fold"/>
</dbReference>
<evidence type="ECO:0000256" key="3">
    <source>
        <dbReference type="RuleBase" id="RU361235"/>
    </source>
</evidence>
<evidence type="ECO:0000313" key="6">
    <source>
        <dbReference type="Proteomes" id="UP000039046"/>
    </source>
</evidence>
<name>A0A0A1TRQ9_9HYPO</name>
<keyword evidence="3" id="KW-0732">Signal</keyword>
<comment type="similarity">
    <text evidence="1 3">Belongs to the type-B carboxylesterase/lipase family.</text>
</comment>
<dbReference type="PROSITE" id="PS00122">
    <property type="entry name" value="CARBOXYLESTERASE_B_1"/>
    <property type="match status" value="1"/>
</dbReference>
<dbReference type="InterPro" id="IPR002018">
    <property type="entry name" value="CarbesteraseB"/>
</dbReference>
<dbReference type="EMBL" id="CDHN01000007">
    <property type="protein sequence ID" value="CEJ94855.1"/>
    <property type="molecule type" value="Genomic_DNA"/>
</dbReference>
<evidence type="ECO:0000259" key="4">
    <source>
        <dbReference type="Pfam" id="PF00135"/>
    </source>
</evidence>
<keyword evidence="6" id="KW-1185">Reference proteome</keyword>
<dbReference type="InterPro" id="IPR050309">
    <property type="entry name" value="Type-B_Carboxylest/Lipase"/>
</dbReference>
<evidence type="ECO:0000256" key="2">
    <source>
        <dbReference type="ARBA" id="ARBA00022801"/>
    </source>
</evidence>
<dbReference type="EC" id="3.1.1.-" evidence="3"/>
<keyword evidence="2 3" id="KW-0378">Hydrolase</keyword>
<dbReference type="Pfam" id="PF00135">
    <property type="entry name" value="COesterase"/>
    <property type="match status" value="1"/>
</dbReference>
<gene>
    <name evidence="5" type="ORF">VHEMI10362</name>
</gene>
<dbReference type="PANTHER" id="PTHR11559">
    <property type="entry name" value="CARBOXYLESTERASE"/>
    <property type="match status" value="1"/>
</dbReference>
<dbReference type="SUPFAM" id="SSF53474">
    <property type="entry name" value="alpha/beta-Hydrolases"/>
    <property type="match status" value="1"/>
</dbReference>